<sequence length="184" mass="19514">MLNLEYARDLVMTGALFGVVTFVWAGWGQERPPKGVIWRVLLVLLQVGGLVLAGFGIAGAIRHWDTPTTLASGSPALTGYIVVFWLEVAAIIALTIFYVRTDRTFLVAPTVLIIVGVHFVPLAFVFGQPLIMVAAILITAVGIVVLFLPREVAAPSFWCGILSGPVFLGIGTWALVAGLGALGS</sequence>
<dbReference type="RefSeq" id="WP_157681731.1">
    <property type="nucleotide sequence ID" value="NZ_LT629692.1"/>
</dbReference>
<feature type="transmembrane region" description="Helical" evidence="1">
    <location>
        <begin position="160"/>
        <end position="182"/>
    </location>
</feature>
<feature type="transmembrane region" description="Helical" evidence="1">
    <location>
        <begin position="6"/>
        <end position="24"/>
    </location>
</feature>
<keyword evidence="3" id="KW-1185">Reference proteome</keyword>
<gene>
    <name evidence="2" type="ORF">SAMN04489810_0410</name>
</gene>
<evidence type="ECO:0000313" key="3">
    <source>
        <dbReference type="Proteomes" id="UP000199009"/>
    </source>
</evidence>
<keyword evidence="1" id="KW-0812">Transmembrane</keyword>
<name>A0A1G7UK37_9MICO</name>
<keyword evidence="1" id="KW-1133">Transmembrane helix</keyword>
<protein>
    <submittedName>
        <fullName evidence="2">Uncharacterized protein</fullName>
    </submittedName>
</protein>
<keyword evidence="1" id="KW-0472">Membrane</keyword>
<proteinExistence type="predicted"/>
<feature type="transmembrane region" description="Helical" evidence="1">
    <location>
        <begin position="77"/>
        <end position="98"/>
    </location>
</feature>
<dbReference type="Proteomes" id="UP000199009">
    <property type="component" value="Chromosome I"/>
</dbReference>
<dbReference type="OrthoDB" id="3697173at2"/>
<feature type="transmembrane region" description="Helical" evidence="1">
    <location>
        <begin position="130"/>
        <end position="148"/>
    </location>
</feature>
<feature type="transmembrane region" description="Helical" evidence="1">
    <location>
        <begin position="36"/>
        <end position="57"/>
    </location>
</feature>
<dbReference type="AlphaFoldDB" id="A0A1G7UK37"/>
<reference evidence="2 3" key="1">
    <citation type="submission" date="2016-10" db="EMBL/GenBank/DDBJ databases">
        <authorList>
            <person name="de Groot N.N."/>
        </authorList>
    </citation>
    <scope>NUCLEOTIDE SEQUENCE [LARGE SCALE GENOMIC DNA]</scope>
    <source>
        <strain evidence="2 3">DSM 23142</strain>
    </source>
</reference>
<dbReference type="STRING" id="370764.SAMN04489810_0410"/>
<evidence type="ECO:0000256" key="1">
    <source>
        <dbReference type="SAM" id="Phobius"/>
    </source>
</evidence>
<dbReference type="EMBL" id="LT629692">
    <property type="protein sequence ID" value="SDG47922.1"/>
    <property type="molecule type" value="Genomic_DNA"/>
</dbReference>
<feature type="transmembrane region" description="Helical" evidence="1">
    <location>
        <begin position="105"/>
        <end position="124"/>
    </location>
</feature>
<organism evidence="2 3">
    <name type="scientific">Microbacterium pygmaeum</name>
    <dbReference type="NCBI Taxonomy" id="370764"/>
    <lineage>
        <taxon>Bacteria</taxon>
        <taxon>Bacillati</taxon>
        <taxon>Actinomycetota</taxon>
        <taxon>Actinomycetes</taxon>
        <taxon>Micrococcales</taxon>
        <taxon>Microbacteriaceae</taxon>
        <taxon>Microbacterium</taxon>
    </lineage>
</organism>
<evidence type="ECO:0000313" key="2">
    <source>
        <dbReference type="EMBL" id="SDG47922.1"/>
    </source>
</evidence>
<accession>A0A1G7UK37</accession>